<keyword evidence="2" id="KW-1185">Reference proteome</keyword>
<organism evidence="1 2">
    <name type="scientific">Xylaria grammica</name>
    <dbReference type="NCBI Taxonomy" id="363999"/>
    <lineage>
        <taxon>Eukaryota</taxon>
        <taxon>Fungi</taxon>
        <taxon>Dikarya</taxon>
        <taxon>Ascomycota</taxon>
        <taxon>Pezizomycotina</taxon>
        <taxon>Sordariomycetes</taxon>
        <taxon>Xylariomycetidae</taxon>
        <taxon>Xylariales</taxon>
        <taxon>Xylariaceae</taxon>
        <taxon>Xylaria</taxon>
    </lineage>
</organism>
<dbReference type="Proteomes" id="UP000286045">
    <property type="component" value="Unassembled WGS sequence"/>
</dbReference>
<sequence>MADTTNHSELIIALQELYTLLADLGAVPAESVRLPDPNTGTHPAGAINTEAAEAAGYAPETVTLMTALPYLAVAGGYKLGTGHLLDIDSLPPTALRLTKFDRGGVMFIYDTATKLVYPFIPYDNNPDYVHDPYDFHNPYNPDDYSHVTGVPRREAFLPIVEDYRKLRHLSGGVMPADLDPDEQKIWEASYAAWEAIEKVRVLYLECGWDMHAVKQTRFRLGELRARRYAYWRDVVEPLLLAVYKLDVSLDESLAECLVVDVGPPKQ</sequence>
<evidence type="ECO:0000313" key="2">
    <source>
        <dbReference type="Proteomes" id="UP000286045"/>
    </source>
</evidence>
<gene>
    <name evidence="1" type="ORF">EKO27_g8710</name>
</gene>
<protein>
    <submittedName>
        <fullName evidence="1">Uncharacterized protein</fullName>
    </submittedName>
</protein>
<dbReference type="AlphaFoldDB" id="A0A439CW13"/>
<reference evidence="1 2" key="1">
    <citation type="submission" date="2018-12" db="EMBL/GenBank/DDBJ databases">
        <title>Draft genome sequence of Xylaria grammica IHI A82.</title>
        <authorList>
            <person name="Buettner E."/>
            <person name="Kellner H."/>
        </authorList>
    </citation>
    <scope>NUCLEOTIDE SEQUENCE [LARGE SCALE GENOMIC DNA]</scope>
    <source>
        <strain evidence="1 2">IHI A82</strain>
    </source>
</reference>
<comment type="caution">
    <text evidence="1">The sequence shown here is derived from an EMBL/GenBank/DDBJ whole genome shotgun (WGS) entry which is preliminary data.</text>
</comment>
<proteinExistence type="predicted"/>
<evidence type="ECO:0000313" key="1">
    <source>
        <dbReference type="EMBL" id="RWA06399.1"/>
    </source>
</evidence>
<name>A0A439CW13_9PEZI</name>
<dbReference type="EMBL" id="RYZI01000340">
    <property type="protein sequence ID" value="RWA06399.1"/>
    <property type="molecule type" value="Genomic_DNA"/>
</dbReference>
<accession>A0A439CW13</accession>